<dbReference type="InterPro" id="IPR036388">
    <property type="entry name" value="WH-like_DNA-bd_sf"/>
</dbReference>
<reference evidence="5" key="1">
    <citation type="journal article" date="2021" name="PeerJ">
        <title>Extensive microbial diversity within the chicken gut microbiome revealed by metagenomics and culture.</title>
        <authorList>
            <person name="Gilroy R."/>
            <person name="Ravi A."/>
            <person name="Getino M."/>
            <person name="Pursley I."/>
            <person name="Horton D.L."/>
            <person name="Alikhan N.F."/>
            <person name="Baker D."/>
            <person name="Gharbi K."/>
            <person name="Hall N."/>
            <person name="Watson M."/>
            <person name="Adriaenssens E.M."/>
            <person name="Foster-Nyarko E."/>
            <person name="Jarju S."/>
            <person name="Secka A."/>
            <person name="Antonio M."/>
            <person name="Oren A."/>
            <person name="Chaudhuri R.R."/>
            <person name="La Ragione R."/>
            <person name="Hildebrand F."/>
            <person name="Pallen M.J."/>
        </authorList>
    </citation>
    <scope>NUCLEOTIDE SEQUENCE</scope>
    <source>
        <strain evidence="5">CHK198-12963</strain>
    </source>
</reference>
<dbReference type="PANTHER" id="PTHR42756">
    <property type="entry name" value="TRANSCRIPTIONAL REGULATOR, MARR"/>
    <property type="match status" value="1"/>
</dbReference>
<dbReference type="EMBL" id="DWWB01000017">
    <property type="protein sequence ID" value="HJC65878.1"/>
    <property type="molecule type" value="Genomic_DNA"/>
</dbReference>
<dbReference type="PROSITE" id="PS50995">
    <property type="entry name" value="HTH_MARR_2"/>
    <property type="match status" value="1"/>
</dbReference>
<dbReference type="GO" id="GO:0003700">
    <property type="term" value="F:DNA-binding transcription factor activity"/>
    <property type="evidence" value="ECO:0007669"/>
    <property type="project" value="InterPro"/>
</dbReference>
<organism evidence="5 6">
    <name type="scientific">Candidatus Enterocloster excrementigallinarum</name>
    <dbReference type="NCBI Taxonomy" id="2838558"/>
    <lineage>
        <taxon>Bacteria</taxon>
        <taxon>Bacillati</taxon>
        <taxon>Bacillota</taxon>
        <taxon>Clostridia</taxon>
        <taxon>Lachnospirales</taxon>
        <taxon>Lachnospiraceae</taxon>
        <taxon>Enterocloster</taxon>
    </lineage>
</organism>
<proteinExistence type="predicted"/>
<dbReference type="InterPro" id="IPR000835">
    <property type="entry name" value="HTH_MarR-typ"/>
</dbReference>
<name>A0A9D2TEK7_9FIRM</name>
<evidence type="ECO:0000313" key="6">
    <source>
        <dbReference type="Proteomes" id="UP000823863"/>
    </source>
</evidence>
<keyword evidence="1" id="KW-0805">Transcription regulation</keyword>
<reference evidence="5" key="2">
    <citation type="submission" date="2021-04" db="EMBL/GenBank/DDBJ databases">
        <authorList>
            <person name="Gilroy R."/>
        </authorList>
    </citation>
    <scope>NUCLEOTIDE SEQUENCE</scope>
    <source>
        <strain evidence="5">CHK198-12963</strain>
    </source>
</reference>
<sequence>MLNQELHYLLMVGYNLSNRAITSRIAGTGLLPGQPKILEYLMEHDGCTQKEIGEGCGLDKSTIAVLLPKLDKAGLIRREPCVTDRRFCHVYLTEEGKEMGAQVHQICASWDEQVWGSLPPSERQAFLDTLKALIRQMKELSPPRST</sequence>
<dbReference type="SUPFAM" id="SSF46785">
    <property type="entry name" value="Winged helix' DNA-binding domain"/>
    <property type="match status" value="1"/>
</dbReference>
<dbReference type="InterPro" id="IPR036390">
    <property type="entry name" value="WH_DNA-bd_sf"/>
</dbReference>
<protein>
    <submittedName>
        <fullName evidence="5">MarR family winged helix-turn-helix transcriptional regulator</fullName>
    </submittedName>
</protein>
<keyword evidence="2" id="KW-0238">DNA-binding</keyword>
<dbReference type="InterPro" id="IPR011991">
    <property type="entry name" value="ArsR-like_HTH"/>
</dbReference>
<feature type="domain" description="HTH marR-type" evidence="4">
    <location>
        <begin position="1"/>
        <end position="135"/>
    </location>
</feature>
<gene>
    <name evidence="5" type="ORF">H9931_04045</name>
</gene>
<evidence type="ECO:0000313" key="5">
    <source>
        <dbReference type="EMBL" id="HJC65878.1"/>
    </source>
</evidence>
<keyword evidence="3" id="KW-0804">Transcription</keyword>
<evidence type="ECO:0000256" key="2">
    <source>
        <dbReference type="ARBA" id="ARBA00023125"/>
    </source>
</evidence>
<dbReference type="SMART" id="SM00347">
    <property type="entry name" value="HTH_MARR"/>
    <property type="match status" value="1"/>
</dbReference>
<evidence type="ECO:0000259" key="4">
    <source>
        <dbReference type="PROSITE" id="PS50995"/>
    </source>
</evidence>
<dbReference type="CDD" id="cd00090">
    <property type="entry name" value="HTH_ARSR"/>
    <property type="match status" value="1"/>
</dbReference>
<dbReference type="Gene3D" id="1.10.10.10">
    <property type="entry name" value="Winged helix-like DNA-binding domain superfamily/Winged helix DNA-binding domain"/>
    <property type="match status" value="1"/>
</dbReference>
<dbReference type="PRINTS" id="PR00598">
    <property type="entry name" value="HTHMARR"/>
</dbReference>
<evidence type="ECO:0000256" key="3">
    <source>
        <dbReference type="ARBA" id="ARBA00023163"/>
    </source>
</evidence>
<accession>A0A9D2TEK7</accession>
<dbReference type="AlphaFoldDB" id="A0A9D2TEK7"/>
<dbReference type="PANTHER" id="PTHR42756:SF1">
    <property type="entry name" value="TRANSCRIPTIONAL REPRESSOR OF EMRAB OPERON"/>
    <property type="match status" value="1"/>
</dbReference>
<dbReference type="Proteomes" id="UP000823863">
    <property type="component" value="Unassembled WGS sequence"/>
</dbReference>
<dbReference type="GO" id="GO:0003677">
    <property type="term" value="F:DNA binding"/>
    <property type="evidence" value="ECO:0007669"/>
    <property type="project" value="UniProtKB-KW"/>
</dbReference>
<comment type="caution">
    <text evidence="5">The sequence shown here is derived from an EMBL/GenBank/DDBJ whole genome shotgun (WGS) entry which is preliminary data.</text>
</comment>
<evidence type="ECO:0000256" key="1">
    <source>
        <dbReference type="ARBA" id="ARBA00023015"/>
    </source>
</evidence>
<dbReference type="Pfam" id="PF12802">
    <property type="entry name" value="MarR_2"/>
    <property type="match status" value="1"/>
</dbReference>